<dbReference type="Proteomes" id="UP001595478">
    <property type="component" value="Unassembled WGS sequence"/>
</dbReference>
<reference evidence="2" key="1">
    <citation type="journal article" date="2019" name="Int. J. Syst. Evol. Microbiol.">
        <title>The Global Catalogue of Microorganisms (GCM) 10K type strain sequencing project: providing services to taxonomists for standard genome sequencing and annotation.</title>
        <authorList>
            <consortium name="The Broad Institute Genomics Platform"/>
            <consortium name="The Broad Institute Genome Sequencing Center for Infectious Disease"/>
            <person name="Wu L."/>
            <person name="Ma J."/>
        </authorList>
    </citation>
    <scope>NUCLEOTIDE SEQUENCE [LARGE SCALE GENOMIC DNA]</scope>
    <source>
        <strain evidence="2">KCTC 52473</strain>
    </source>
</reference>
<evidence type="ECO:0000313" key="1">
    <source>
        <dbReference type="EMBL" id="MFC3122459.1"/>
    </source>
</evidence>
<name>A0ABV7FQ52_9ALTE</name>
<keyword evidence="2" id="KW-1185">Reference proteome</keyword>
<gene>
    <name evidence="1" type="ORF">ACFOHL_12590</name>
</gene>
<organism evidence="1 2">
    <name type="scientific">Agaribacter flavus</name>
    <dbReference type="NCBI Taxonomy" id="1902781"/>
    <lineage>
        <taxon>Bacteria</taxon>
        <taxon>Pseudomonadati</taxon>
        <taxon>Pseudomonadota</taxon>
        <taxon>Gammaproteobacteria</taxon>
        <taxon>Alteromonadales</taxon>
        <taxon>Alteromonadaceae</taxon>
        <taxon>Agaribacter</taxon>
    </lineage>
</organism>
<comment type="caution">
    <text evidence="1">The sequence shown here is derived from an EMBL/GenBank/DDBJ whole genome shotgun (WGS) entry which is preliminary data.</text>
</comment>
<proteinExistence type="predicted"/>
<protein>
    <submittedName>
        <fullName evidence="1">Uncharacterized protein</fullName>
    </submittedName>
</protein>
<evidence type="ECO:0000313" key="2">
    <source>
        <dbReference type="Proteomes" id="UP001595478"/>
    </source>
</evidence>
<dbReference type="EMBL" id="JBHRSW010000023">
    <property type="protein sequence ID" value="MFC3122459.1"/>
    <property type="molecule type" value="Genomic_DNA"/>
</dbReference>
<dbReference type="RefSeq" id="WP_376920592.1">
    <property type="nucleotide sequence ID" value="NZ_JBHRSW010000023.1"/>
</dbReference>
<sequence length="69" mass="7668">MFDTGLDLYAHRENGYPHPTELKFVFHGGKTKAYMDILAAILIRPGVKGRSAILTLLGTLVSIFVVYTE</sequence>
<accession>A0ABV7FQ52</accession>